<feature type="domain" description="M23ase beta-sheet core" evidence="8">
    <location>
        <begin position="378"/>
        <end position="470"/>
    </location>
</feature>
<dbReference type="Proteomes" id="UP000033428">
    <property type="component" value="Unassembled WGS sequence"/>
</dbReference>
<dbReference type="SUPFAM" id="SSF51261">
    <property type="entry name" value="Duplicated hybrid motif"/>
    <property type="match status" value="1"/>
</dbReference>
<dbReference type="InterPro" id="IPR029020">
    <property type="entry name" value="Ammonium/urea_transptr"/>
</dbReference>
<keyword evidence="4 7" id="KW-0812">Transmembrane</keyword>
<evidence type="ECO:0000256" key="6">
    <source>
        <dbReference type="ARBA" id="ARBA00023136"/>
    </source>
</evidence>
<keyword evidence="6 7" id="KW-0472">Membrane</keyword>
<name>A0A0F0CR73_9BACT</name>
<proteinExistence type="inferred from homology"/>
<dbReference type="GO" id="GO:0005886">
    <property type="term" value="C:plasma membrane"/>
    <property type="evidence" value="ECO:0007669"/>
    <property type="project" value="UniProtKB-SubCell"/>
</dbReference>
<comment type="caution">
    <text evidence="9">The sequence shown here is derived from an EMBL/GenBank/DDBJ whole genome shotgun (WGS) entry which is preliminary data.</text>
</comment>
<keyword evidence="3" id="KW-1003">Cell membrane</keyword>
<accession>A0A0F0CR73</accession>
<evidence type="ECO:0000256" key="2">
    <source>
        <dbReference type="ARBA" id="ARBA00005914"/>
    </source>
</evidence>
<dbReference type="Pfam" id="PF03253">
    <property type="entry name" value="UT"/>
    <property type="match status" value="1"/>
</dbReference>
<feature type="transmembrane region" description="Helical" evidence="7">
    <location>
        <begin position="61"/>
        <end position="82"/>
    </location>
</feature>
<evidence type="ECO:0000313" key="9">
    <source>
        <dbReference type="EMBL" id="KJJ83935.1"/>
    </source>
</evidence>
<reference evidence="9 10" key="1">
    <citation type="submission" date="2015-02" db="EMBL/GenBank/DDBJ databases">
        <title>Single-cell genomics of uncultivated deep-branching MTB reveals a conserved set of magnetosome genes.</title>
        <authorList>
            <person name="Kolinko S."/>
            <person name="Richter M."/>
            <person name="Glockner F.O."/>
            <person name="Brachmann A."/>
            <person name="Schuler D."/>
        </authorList>
    </citation>
    <scope>NUCLEOTIDE SEQUENCE [LARGE SCALE GENOMIC DNA]</scope>
    <source>
        <strain evidence="9">SKK-01</strain>
    </source>
</reference>
<evidence type="ECO:0000256" key="4">
    <source>
        <dbReference type="ARBA" id="ARBA00022692"/>
    </source>
</evidence>
<dbReference type="Gene3D" id="1.10.3430.10">
    <property type="entry name" value="Ammonium transporter AmtB like domains"/>
    <property type="match status" value="1"/>
</dbReference>
<dbReference type="PANTHER" id="PTHR10464">
    <property type="entry name" value="UREA TRANSPORTER"/>
    <property type="match status" value="1"/>
</dbReference>
<dbReference type="InterPro" id="IPR016047">
    <property type="entry name" value="M23ase_b-sheet_dom"/>
</dbReference>
<feature type="transmembrane region" description="Helical" evidence="7">
    <location>
        <begin position="119"/>
        <end position="139"/>
    </location>
</feature>
<evidence type="ECO:0000256" key="7">
    <source>
        <dbReference type="SAM" id="Phobius"/>
    </source>
</evidence>
<protein>
    <submittedName>
        <fullName evidence="9">Peptidase M23</fullName>
    </submittedName>
</protein>
<feature type="transmembrane region" description="Helical" evidence="7">
    <location>
        <begin position="25"/>
        <end position="49"/>
    </location>
</feature>
<dbReference type="PANTHER" id="PTHR10464:SF4">
    <property type="entry name" value="UREA TRANSPORTER"/>
    <property type="match status" value="1"/>
</dbReference>
<evidence type="ECO:0000313" key="10">
    <source>
        <dbReference type="Proteomes" id="UP000033428"/>
    </source>
</evidence>
<dbReference type="InterPro" id="IPR011055">
    <property type="entry name" value="Dup_hybrid_motif"/>
</dbReference>
<feature type="transmembrane region" description="Helical" evidence="7">
    <location>
        <begin position="246"/>
        <end position="267"/>
    </location>
</feature>
<evidence type="ECO:0000259" key="8">
    <source>
        <dbReference type="Pfam" id="PF01551"/>
    </source>
</evidence>
<comment type="subcellular location">
    <subcellularLocation>
        <location evidence="1">Cell membrane</location>
        <topology evidence="1">Multi-pass membrane protein</topology>
    </subcellularLocation>
</comment>
<feature type="transmembrane region" description="Helical" evidence="7">
    <location>
        <begin position="88"/>
        <end position="107"/>
    </location>
</feature>
<feature type="transmembrane region" description="Helical" evidence="7">
    <location>
        <begin position="159"/>
        <end position="184"/>
    </location>
</feature>
<dbReference type="AlphaFoldDB" id="A0A0F0CR73"/>
<keyword evidence="5 7" id="KW-1133">Transmembrane helix</keyword>
<gene>
    <name evidence="9" type="ORF">OMAG_002207</name>
</gene>
<sequence>MIKYIHSIIRAYGEILFLSRYNVGVFILTVTMLSPNVGIAGLVSVAAAYMFSRLVGMDGSFLIFGVYTYNPLLVGFSLGYLFQLSFSLVVLLIVGGILTFITTLFLVNVFNVYLKASVLSLPFVMVSTVLYLACSRYIHLEPNLFHIPDYLDRYVPLWLSGYFKSLGAVFFIPQVLPGIIFAVCILWTSRILFILSVSGYYIGTVFSALLMGSFNQVFTNLSDFNAVLTAMAIGGIFLVPSPKSYILSIIAVCVSTVFLDAIQNFWAYSRIPAFTLSFNATVLVFVYVLGLLRYPHMVIHGKSTPEDTLDYHLSNKLRYKGTDKSVTLPFAGRWMVWQAFNGQWTHKGQWCNAYDFIIVDDGGCGYRNDGSTLTDYYAYGKPVLSPVSGQVVTVVNHLMDNPIGRVDDRNNWGNLVVIYDHRRGFFVEISHFVANSIKVEKGMFVEQGAFLGLCGNSGYSTQPHIHIQVQLLGDVGAYTVPFSFINYVSGDTFYTNDFPADGSTVEPLFISESLENTFSFVLDETLSYHVFRGNSKIDEFAMSVRMSPEGVFYFDSGRGKLYFYKESGVFYFSSIEGVDPYLKAIMLAVPRLPLVYREHMVWNDYIPIGLVFNGVGKWALQLLSSFYHELFNINVSAEYISRNTIRGIARSKFPKSSWETFVELDYERKGFKTVRVEDIELLRTDALGHDICPTFQKTR</sequence>
<evidence type="ECO:0000256" key="3">
    <source>
        <dbReference type="ARBA" id="ARBA00022475"/>
    </source>
</evidence>
<evidence type="ECO:0000256" key="5">
    <source>
        <dbReference type="ARBA" id="ARBA00022989"/>
    </source>
</evidence>
<dbReference type="EMBL" id="JYNY01000436">
    <property type="protein sequence ID" value="KJJ83935.1"/>
    <property type="molecule type" value="Genomic_DNA"/>
</dbReference>
<dbReference type="CDD" id="cd12797">
    <property type="entry name" value="M23_peptidase"/>
    <property type="match status" value="1"/>
</dbReference>
<dbReference type="Gene3D" id="2.70.70.10">
    <property type="entry name" value="Glucose Permease (Domain IIA)"/>
    <property type="match status" value="1"/>
</dbReference>
<comment type="similarity">
    <text evidence="2">Belongs to the urea transporter family.</text>
</comment>
<dbReference type="Pfam" id="PF01551">
    <property type="entry name" value="Peptidase_M23"/>
    <property type="match status" value="1"/>
</dbReference>
<feature type="transmembrane region" description="Helical" evidence="7">
    <location>
        <begin position="191"/>
        <end position="211"/>
    </location>
</feature>
<evidence type="ECO:0000256" key="1">
    <source>
        <dbReference type="ARBA" id="ARBA00004651"/>
    </source>
</evidence>
<feature type="transmembrane region" description="Helical" evidence="7">
    <location>
        <begin position="273"/>
        <end position="292"/>
    </location>
</feature>
<dbReference type="InterPro" id="IPR004937">
    <property type="entry name" value="Urea_transporter"/>
</dbReference>
<dbReference type="GO" id="GO:0015204">
    <property type="term" value="F:urea transmembrane transporter activity"/>
    <property type="evidence" value="ECO:0007669"/>
    <property type="project" value="InterPro"/>
</dbReference>
<keyword evidence="10" id="KW-1185">Reference proteome</keyword>
<organism evidence="9 10">
    <name type="scientific">Candidatus Omnitrophus magneticus</name>
    <dbReference type="NCBI Taxonomy" id="1609969"/>
    <lineage>
        <taxon>Bacteria</taxon>
        <taxon>Pseudomonadati</taxon>
        <taxon>Candidatus Omnitrophota</taxon>
        <taxon>Candidatus Omnitrophus</taxon>
    </lineage>
</organism>